<evidence type="ECO:0000313" key="3">
    <source>
        <dbReference type="Proteomes" id="UP000000517"/>
    </source>
</evidence>
<organism evidence="2 3">
    <name type="scientific">Fibrobacter succinogenes (strain ATCC 19169 / S85)</name>
    <dbReference type="NCBI Taxonomy" id="59374"/>
    <lineage>
        <taxon>Bacteria</taxon>
        <taxon>Pseudomonadati</taxon>
        <taxon>Fibrobacterota</taxon>
        <taxon>Fibrobacteria</taxon>
        <taxon>Fibrobacterales</taxon>
        <taxon>Fibrobacteraceae</taxon>
        <taxon>Fibrobacter</taxon>
    </lineage>
</organism>
<evidence type="ECO:0000256" key="1">
    <source>
        <dbReference type="SAM" id="SignalP"/>
    </source>
</evidence>
<keyword evidence="2" id="KW-0449">Lipoprotein</keyword>
<dbReference type="AlphaFoldDB" id="D9SAV1"/>
<feature type="signal peptide" evidence="1">
    <location>
        <begin position="1"/>
        <end position="26"/>
    </location>
</feature>
<accession>D9SAV1</accession>
<gene>
    <name evidence="2" type="ordered locus">FSU_1672</name>
</gene>
<reference evidence="3" key="1">
    <citation type="submission" date="2010-08" db="EMBL/GenBank/DDBJ databases">
        <title>Complete sequence of Fibrobacter succinogenes subsp. succinogenes S85.</title>
        <authorList>
            <person name="Durkin A.S."/>
            <person name="Nelson K.E."/>
            <person name="Morrison M."/>
            <person name="Forsberg C.W."/>
            <person name="Wilson D.B."/>
            <person name="Russell J.B."/>
            <person name="Cann I.K.O."/>
            <person name="Mackie R.I."/>
            <person name="White B.A."/>
        </authorList>
    </citation>
    <scope>NUCLEOTIDE SEQUENCE [LARGE SCALE GENOMIC DNA]</scope>
    <source>
        <strain evidence="3">ATCC 19169 / S85</strain>
    </source>
</reference>
<feature type="chain" id="PRO_5003127952" evidence="1">
    <location>
        <begin position="27"/>
        <end position="220"/>
    </location>
</feature>
<proteinExistence type="predicted"/>
<dbReference type="KEGG" id="fsc:FSU_1672"/>
<sequence length="220" mass="24587">MMNRLACLLVLIVAAMLAGCSSHAPSAARFMSAKPNSISIGVGGGGFWGDDNSHREEKSAQEAYRYEESHFLLDGVLFFRNDHFLFGLSSGDHSLIRLNLGFVSDYFGVQGWGDIIVLNADSSTNWKRPFGIMIIEQLPITSKIKVGVHQFFAYNSYSGVLDECCSINLDYYMKFYGELGVGAYVSYDGYSLEFRYGNEPGSDNKRFYLDFSVMFDAQSH</sequence>
<name>D9SAV1_FIBSS</name>
<dbReference type="HOGENOM" id="CLU_1080726_0_0_0"/>
<keyword evidence="1" id="KW-0732">Signal</keyword>
<evidence type="ECO:0000313" key="2">
    <source>
        <dbReference type="EMBL" id="ADL25370.1"/>
    </source>
</evidence>
<dbReference type="STRING" id="59374.FSU_1672"/>
<dbReference type="EMBL" id="CP002158">
    <property type="protein sequence ID" value="ADL25370.1"/>
    <property type="molecule type" value="Genomic_DNA"/>
</dbReference>
<protein>
    <submittedName>
        <fullName evidence="2">Putative lipoprotein</fullName>
    </submittedName>
</protein>
<dbReference type="PROSITE" id="PS51257">
    <property type="entry name" value="PROKAR_LIPOPROTEIN"/>
    <property type="match status" value="1"/>
</dbReference>
<dbReference type="Proteomes" id="UP000000517">
    <property type="component" value="Chromosome"/>
</dbReference>